<organism evidence="1 2">
    <name type="scientific">Solanum commersonii</name>
    <name type="common">Commerson's wild potato</name>
    <name type="synonym">Commerson's nightshade</name>
    <dbReference type="NCBI Taxonomy" id="4109"/>
    <lineage>
        <taxon>Eukaryota</taxon>
        <taxon>Viridiplantae</taxon>
        <taxon>Streptophyta</taxon>
        <taxon>Embryophyta</taxon>
        <taxon>Tracheophyta</taxon>
        <taxon>Spermatophyta</taxon>
        <taxon>Magnoliopsida</taxon>
        <taxon>eudicotyledons</taxon>
        <taxon>Gunneridae</taxon>
        <taxon>Pentapetalae</taxon>
        <taxon>asterids</taxon>
        <taxon>lamiids</taxon>
        <taxon>Solanales</taxon>
        <taxon>Solanaceae</taxon>
        <taxon>Solanoideae</taxon>
        <taxon>Solaneae</taxon>
        <taxon>Solanum</taxon>
    </lineage>
</organism>
<dbReference type="Proteomes" id="UP000824120">
    <property type="component" value="Chromosome 4"/>
</dbReference>
<dbReference type="EMBL" id="JACXVP010000004">
    <property type="protein sequence ID" value="KAG5611703.1"/>
    <property type="molecule type" value="Genomic_DNA"/>
</dbReference>
<sequence length="225" mass="25580">MNSPSFTGSNTAENLENFNKELKKVFDVMHVTDTARWKGDRTKDAPPASGYDLKRLSWDSLSVHEYGLKFTQLSRYASKMVADMRSRMSLFVAGLSCLSSKEGKDSMLIGDMDISRLMFYVQQVEEEKLRDKEEFRNKKAKTGNKSGKSKGGLLHHLLVKLYPETKVSIMARISRTSELYLHSLKVVWNKEVTRLLHVLSVVEPTQVSVVRTRQVSSSVDKRVTS</sequence>
<protein>
    <submittedName>
        <fullName evidence="1">Uncharacterized protein</fullName>
    </submittedName>
</protein>
<reference evidence="1 2" key="1">
    <citation type="submission" date="2020-09" db="EMBL/GenBank/DDBJ databases">
        <title>De no assembly of potato wild relative species, Solanum commersonii.</title>
        <authorList>
            <person name="Cho K."/>
        </authorList>
    </citation>
    <scope>NUCLEOTIDE SEQUENCE [LARGE SCALE GENOMIC DNA]</scope>
    <source>
        <strain evidence="1">LZ3.2</strain>
        <tissue evidence="1">Leaf</tissue>
    </source>
</reference>
<name>A0A9J5ZI79_SOLCO</name>
<comment type="caution">
    <text evidence="1">The sequence shown here is derived from an EMBL/GenBank/DDBJ whole genome shotgun (WGS) entry which is preliminary data.</text>
</comment>
<accession>A0A9J5ZI79</accession>
<proteinExistence type="predicted"/>
<dbReference type="OrthoDB" id="2272416at2759"/>
<gene>
    <name evidence="1" type="ORF">H5410_022984</name>
</gene>
<evidence type="ECO:0000313" key="1">
    <source>
        <dbReference type="EMBL" id="KAG5611703.1"/>
    </source>
</evidence>
<dbReference type="AlphaFoldDB" id="A0A9J5ZI79"/>
<evidence type="ECO:0000313" key="2">
    <source>
        <dbReference type="Proteomes" id="UP000824120"/>
    </source>
</evidence>
<keyword evidence="2" id="KW-1185">Reference proteome</keyword>